<gene>
    <name evidence="7" type="ORF">FSB_LOCUS49908</name>
</gene>
<keyword evidence="3 6" id="KW-0187">Copper transport</keyword>
<feature type="transmembrane region" description="Helical" evidence="6">
    <location>
        <begin position="110"/>
        <end position="129"/>
    </location>
</feature>
<dbReference type="PANTHER" id="PTHR12483">
    <property type="entry name" value="SOLUTE CARRIER FAMILY 31 COPPER TRANSPORTERS"/>
    <property type="match status" value="1"/>
</dbReference>
<keyword evidence="6" id="KW-0406">Ion transport</keyword>
<keyword evidence="6" id="KW-0813">Transport</keyword>
<dbReference type="InterPro" id="IPR007274">
    <property type="entry name" value="Cop_transporter"/>
</dbReference>
<protein>
    <recommendedName>
        <fullName evidence="6">Copper transport protein</fullName>
    </recommendedName>
</protein>
<dbReference type="AlphaFoldDB" id="A0A2N9I7R1"/>
<evidence type="ECO:0000313" key="7">
    <source>
        <dbReference type="EMBL" id="SPD22026.1"/>
    </source>
</evidence>
<organism evidence="7">
    <name type="scientific">Fagus sylvatica</name>
    <name type="common">Beechnut</name>
    <dbReference type="NCBI Taxonomy" id="28930"/>
    <lineage>
        <taxon>Eukaryota</taxon>
        <taxon>Viridiplantae</taxon>
        <taxon>Streptophyta</taxon>
        <taxon>Embryophyta</taxon>
        <taxon>Tracheophyta</taxon>
        <taxon>Spermatophyta</taxon>
        <taxon>Magnoliopsida</taxon>
        <taxon>eudicotyledons</taxon>
        <taxon>Gunneridae</taxon>
        <taxon>Pentapetalae</taxon>
        <taxon>rosids</taxon>
        <taxon>fabids</taxon>
        <taxon>Fagales</taxon>
        <taxon>Fagaceae</taxon>
        <taxon>Fagus</taxon>
    </lineage>
</organism>
<dbReference type="PANTHER" id="PTHR12483:SF92">
    <property type="entry name" value="COPPER TRANSPORT PROTEIN"/>
    <property type="match status" value="1"/>
</dbReference>
<dbReference type="Pfam" id="PF04145">
    <property type="entry name" value="Ctr"/>
    <property type="match status" value="1"/>
</dbReference>
<comment type="subcellular location">
    <subcellularLocation>
        <location evidence="6">Membrane</location>
        <topology evidence="6">Multi-pass membrane protein</topology>
    </subcellularLocation>
</comment>
<dbReference type="GO" id="GO:0005375">
    <property type="term" value="F:copper ion transmembrane transporter activity"/>
    <property type="evidence" value="ECO:0007669"/>
    <property type="project" value="UniProtKB-UniRule"/>
</dbReference>
<dbReference type="GO" id="GO:0005886">
    <property type="term" value="C:plasma membrane"/>
    <property type="evidence" value="ECO:0007669"/>
    <property type="project" value="TreeGrafter"/>
</dbReference>
<proteinExistence type="inferred from homology"/>
<feature type="transmembrane region" description="Helical" evidence="6">
    <location>
        <begin position="83"/>
        <end position="104"/>
    </location>
</feature>
<keyword evidence="5 6" id="KW-0472">Membrane</keyword>
<keyword evidence="6" id="KW-0186">Copper</keyword>
<dbReference type="EMBL" id="OIVN01005337">
    <property type="protein sequence ID" value="SPD22026.1"/>
    <property type="molecule type" value="Genomic_DNA"/>
</dbReference>
<evidence type="ECO:0000256" key="5">
    <source>
        <dbReference type="ARBA" id="ARBA00023136"/>
    </source>
</evidence>
<evidence type="ECO:0000256" key="2">
    <source>
        <dbReference type="ARBA" id="ARBA00022692"/>
    </source>
</evidence>
<reference evidence="7" key="1">
    <citation type="submission" date="2018-02" db="EMBL/GenBank/DDBJ databases">
        <authorList>
            <person name="Cohen D.B."/>
            <person name="Kent A.D."/>
        </authorList>
    </citation>
    <scope>NUCLEOTIDE SEQUENCE</scope>
</reference>
<evidence type="ECO:0000256" key="6">
    <source>
        <dbReference type="RuleBase" id="RU367022"/>
    </source>
</evidence>
<name>A0A2N9I7R1_FAGSY</name>
<accession>A0A2N9I7R1</accession>
<comment type="similarity">
    <text evidence="1 6">Belongs to the copper transporter (Ctr) (TC 1.A.56) family. SLC31A subfamily.</text>
</comment>
<keyword evidence="4 6" id="KW-1133">Transmembrane helix</keyword>
<sequence>MMHMTFYWGKNVTLLVDSWQTTSWTSYSLTLLACFIISVFYQYLEDRRVRFKLISSKAGNPTSQIDAPLLQGGAGKASGSKLFALRLAGAALFGFNSGIGYLLMLAVMSFNGGVFVAIVLGLAVGYLVFRSGDGDVATLVVDNPCACA</sequence>
<evidence type="ECO:0000256" key="1">
    <source>
        <dbReference type="ARBA" id="ARBA00006921"/>
    </source>
</evidence>
<evidence type="ECO:0000256" key="4">
    <source>
        <dbReference type="ARBA" id="ARBA00022989"/>
    </source>
</evidence>
<feature type="transmembrane region" description="Helical" evidence="6">
    <location>
        <begin position="24"/>
        <end position="44"/>
    </location>
</feature>
<keyword evidence="2 6" id="KW-0812">Transmembrane</keyword>
<evidence type="ECO:0000256" key="3">
    <source>
        <dbReference type="ARBA" id="ARBA00022796"/>
    </source>
</evidence>